<protein>
    <submittedName>
        <fullName evidence="1">Uncharacterized protein</fullName>
    </submittedName>
</protein>
<sequence>MEIIFELKNVNKLPTIDELVKFMWYEKANISRVGNDKMFRGGEEISLSWNKWVNDTRWTNHIKSTEYIYIQYVQSTYFKIEVDDSALIVDKRAAALVAKLIIETAETLSNVDKENLLNRIEENNEYYQYSFESAVEVSLKE</sequence>
<evidence type="ECO:0000313" key="1">
    <source>
        <dbReference type="EMBL" id="BBI33334.1"/>
    </source>
</evidence>
<organism evidence="1 2">
    <name type="scientific">Cohnella abietis</name>
    <dbReference type="NCBI Taxonomy" id="2507935"/>
    <lineage>
        <taxon>Bacteria</taxon>
        <taxon>Bacillati</taxon>
        <taxon>Bacillota</taxon>
        <taxon>Bacilli</taxon>
        <taxon>Bacillales</taxon>
        <taxon>Paenibacillaceae</taxon>
        <taxon>Cohnella</taxon>
    </lineage>
</organism>
<evidence type="ECO:0000313" key="2">
    <source>
        <dbReference type="Proteomes" id="UP000289856"/>
    </source>
</evidence>
<gene>
    <name evidence="1" type="ORF">KCTCHS21_27330</name>
</gene>
<dbReference type="Proteomes" id="UP000289856">
    <property type="component" value="Chromosome"/>
</dbReference>
<name>A0A3T1D5F6_9BACL</name>
<dbReference type="KEGG" id="cohn:KCTCHS21_27330"/>
<dbReference type="OrthoDB" id="2991530at2"/>
<dbReference type="RefSeq" id="WP_130608872.1">
    <property type="nucleotide sequence ID" value="NZ_AP019400.1"/>
</dbReference>
<dbReference type="EMBL" id="AP019400">
    <property type="protein sequence ID" value="BBI33334.1"/>
    <property type="molecule type" value="Genomic_DNA"/>
</dbReference>
<accession>A0A3T1D5F6</accession>
<proteinExistence type="predicted"/>
<reference evidence="1 2" key="1">
    <citation type="submission" date="2019-01" db="EMBL/GenBank/DDBJ databases">
        <title>Complete genome sequence of Cohnella hallensis HS21 isolated from Korean fir (Abies koreana) rhizospheric soil.</title>
        <authorList>
            <person name="Jiang L."/>
            <person name="Kang S.W."/>
            <person name="Kim S."/>
            <person name="Jung J."/>
            <person name="Kim C.Y."/>
            <person name="Kim D.H."/>
            <person name="Kim S.W."/>
            <person name="Lee J."/>
        </authorList>
    </citation>
    <scope>NUCLEOTIDE SEQUENCE [LARGE SCALE GENOMIC DNA]</scope>
    <source>
        <strain evidence="1 2">HS21</strain>
    </source>
</reference>
<dbReference type="AlphaFoldDB" id="A0A3T1D5F6"/>
<keyword evidence="2" id="KW-1185">Reference proteome</keyword>